<organism evidence="1 2">
    <name type="scientific">Herbaspirillum huttiense</name>
    <dbReference type="NCBI Taxonomy" id="863372"/>
    <lineage>
        <taxon>Bacteria</taxon>
        <taxon>Pseudomonadati</taxon>
        <taxon>Pseudomonadota</taxon>
        <taxon>Betaproteobacteria</taxon>
        <taxon>Burkholderiales</taxon>
        <taxon>Oxalobacteraceae</taxon>
        <taxon>Herbaspirillum</taxon>
    </lineage>
</organism>
<proteinExistence type="predicted"/>
<protein>
    <submittedName>
        <fullName evidence="1">Uncharacterized protein</fullName>
    </submittedName>
</protein>
<name>A0AAJ2HD95_9BURK</name>
<dbReference type="AlphaFoldDB" id="A0AAJ2HD95"/>
<dbReference type="EMBL" id="JAVLSM010000013">
    <property type="protein sequence ID" value="MDR9838386.1"/>
    <property type="molecule type" value="Genomic_DNA"/>
</dbReference>
<sequence>MESQIAMREAQNTVVQALLLLYEKEERLLGFIEKIHQVRMAHHLNQEVSDRFIEIYQENVQAILPIWLRTTDCHE</sequence>
<reference evidence="1" key="1">
    <citation type="submission" date="2023-04" db="EMBL/GenBank/DDBJ databases">
        <title>Description of first Herbaspirillum huttiense subsp. nephrolepsisexaltata and Herbaspirillum huttiense subsp. lycopersicon.</title>
        <authorList>
            <person name="Poudel M."/>
            <person name="Sharma A."/>
            <person name="Goss E."/>
            <person name="Tapia J.H."/>
            <person name="Harmon C.M."/>
            <person name="Jones J.B."/>
        </authorList>
    </citation>
    <scope>NUCLEOTIDE SEQUENCE</scope>
    <source>
        <strain evidence="1">G21-1742</strain>
    </source>
</reference>
<dbReference type="Proteomes" id="UP001246152">
    <property type="component" value="Unassembled WGS sequence"/>
</dbReference>
<accession>A0AAJ2HD95</accession>
<comment type="caution">
    <text evidence="1">The sequence shown here is derived from an EMBL/GenBank/DDBJ whole genome shotgun (WGS) entry which is preliminary data.</text>
</comment>
<evidence type="ECO:0000313" key="1">
    <source>
        <dbReference type="EMBL" id="MDR9838386.1"/>
    </source>
</evidence>
<gene>
    <name evidence="1" type="ORF">RI046_21985</name>
</gene>
<evidence type="ECO:0000313" key="2">
    <source>
        <dbReference type="Proteomes" id="UP001246152"/>
    </source>
</evidence>